<dbReference type="Proteomes" id="UP000244855">
    <property type="component" value="Unassembled WGS sequence"/>
</dbReference>
<evidence type="ECO:0000313" key="2">
    <source>
        <dbReference type="Proteomes" id="UP000244855"/>
    </source>
</evidence>
<gene>
    <name evidence="1" type="ORF">DM02DRAFT_653419</name>
</gene>
<keyword evidence="2" id="KW-1185">Reference proteome</keyword>
<proteinExistence type="predicted"/>
<accession>A0A2V1DZF5</accession>
<reference evidence="1 2" key="1">
    <citation type="journal article" date="2018" name="Sci. Rep.">
        <title>Comparative genomics provides insights into the lifestyle and reveals functional heterogeneity of dark septate endophytic fungi.</title>
        <authorList>
            <person name="Knapp D.G."/>
            <person name="Nemeth J.B."/>
            <person name="Barry K."/>
            <person name="Hainaut M."/>
            <person name="Henrissat B."/>
            <person name="Johnson J."/>
            <person name="Kuo A."/>
            <person name="Lim J.H.P."/>
            <person name="Lipzen A."/>
            <person name="Nolan M."/>
            <person name="Ohm R.A."/>
            <person name="Tamas L."/>
            <person name="Grigoriev I.V."/>
            <person name="Spatafora J.W."/>
            <person name="Nagy L.G."/>
            <person name="Kovacs G.M."/>
        </authorList>
    </citation>
    <scope>NUCLEOTIDE SEQUENCE [LARGE SCALE GENOMIC DNA]</scope>
    <source>
        <strain evidence="1 2">DSE2036</strain>
    </source>
</reference>
<name>A0A2V1DZF5_9PLEO</name>
<dbReference type="EMBL" id="KZ805341">
    <property type="protein sequence ID" value="PVI02605.1"/>
    <property type="molecule type" value="Genomic_DNA"/>
</dbReference>
<protein>
    <submittedName>
        <fullName evidence="1">Uncharacterized protein</fullName>
    </submittedName>
</protein>
<organism evidence="1 2">
    <name type="scientific">Periconia macrospinosa</name>
    <dbReference type="NCBI Taxonomy" id="97972"/>
    <lineage>
        <taxon>Eukaryota</taxon>
        <taxon>Fungi</taxon>
        <taxon>Dikarya</taxon>
        <taxon>Ascomycota</taxon>
        <taxon>Pezizomycotina</taxon>
        <taxon>Dothideomycetes</taxon>
        <taxon>Pleosporomycetidae</taxon>
        <taxon>Pleosporales</taxon>
        <taxon>Massarineae</taxon>
        <taxon>Periconiaceae</taxon>
        <taxon>Periconia</taxon>
    </lineage>
</organism>
<sequence length="68" mass="7713">MSYLQMVVGQWQVLAEPQEKRSGQLLAKSIERSDLSVRLSRLVNQEAAGRYKGGMIARKRRVRPGRGD</sequence>
<dbReference type="AlphaFoldDB" id="A0A2V1DZF5"/>
<evidence type="ECO:0000313" key="1">
    <source>
        <dbReference type="EMBL" id="PVI02605.1"/>
    </source>
</evidence>